<proteinExistence type="predicted"/>
<dbReference type="InterPro" id="IPR036890">
    <property type="entry name" value="HATPase_C_sf"/>
</dbReference>
<dbReference type="PANTHER" id="PTHR43047:SF72">
    <property type="entry name" value="OSMOSENSING HISTIDINE PROTEIN KINASE SLN1"/>
    <property type="match status" value="1"/>
</dbReference>
<dbReference type="PROSITE" id="PS50109">
    <property type="entry name" value="HIS_KIN"/>
    <property type="match status" value="1"/>
</dbReference>
<dbReference type="Gene3D" id="3.30.565.10">
    <property type="entry name" value="Histidine kinase-like ATPase, C-terminal domain"/>
    <property type="match status" value="1"/>
</dbReference>
<gene>
    <name evidence="6" type="ORF">HHL21_09755</name>
</gene>
<dbReference type="AlphaFoldDB" id="A0A848HIW3"/>
<keyword evidence="3" id="KW-0808">Transferase</keyword>
<evidence type="ECO:0000256" key="3">
    <source>
        <dbReference type="ARBA" id="ARBA00022679"/>
    </source>
</evidence>
<dbReference type="PRINTS" id="PR00344">
    <property type="entry name" value="BCTRLSENSOR"/>
</dbReference>
<dbReference type="GO" id="GO:0005886">
    <property type="term" value="C:plasma membrane"/>
    <property type="evidence" value="ECO:0007669"/>
    <property type="project" value="TreeGrafter"/>
</dbReference>
<dbReference type="GO" id="GO:0000155">
    <property type="term" value="F:phosphorelay sensor kinase activity"/>
    <property type="evidence" value="ECO:0007669"/>
    <property type="project" value="TreeGrafter"/>
</dbReference>
<evidence type="ECO:0000259" key="5">
    <source>
        <dbReference type="PROSITE" id="PS50109"/>
    </source>
</evidence>
<dbReference type="EC" id="2.7.13.3" evidence="2"/>
<dbReference type="InterPro" id="IPR005467">
    <property type="entry name" value="His_kinase_dom"/>
</dbReference>
<comment type="catalytic activity">
    <reaction evidence="1">
        <text>ATP + protein L-histidine = ADP + protein N-phospho-L-histidine.</text>
        <dbReference type="EC" id="2.7.13.3"/>
    </reaction>
</comment>
<dbReference type="InterPro" id="IPR004358">
    <property type="entry name" value="Sig_transdc_His_kin-like_C"/>
</dbReference>
<sequence length="134" mass="13780">MIGNIIGNAVRYTPSGGRIDIGMSCTPDAVTITIADTGIGIPPERMADLFGLFTQGDRTSDRNSSGLGLGLALVQKLVAPHGGAVSAFSAGEGPGSVFWICGLSFLISASNGIDVAYPCACHDAWSEHAYPHLS</sequence>
<dbReference type="Proteomes" id="UP000583752">
    <property type="component" value="Unassembled WGS sequence"/>
</dbReference>
<dbReference type="EMBL" id="JABBGG010000005">
    <property type="protein sequence ID" value="NML61355.1"/>
    <property type="molecule type" value="Genomic_DNA"/>
</dbReference>
<dbReference type="SMART" id="SM00387">
    <property type="entry name" value="HATPase_c"/>
    <property type="match status" value="1"/>
</dbReference>
<reference evidence="6 7" key="1">
    <citation type="submission" date="2020-04" db="EMBL/GenBank/DDBJ databases">
        <title>Massilia sp. RP-1-19 isolated from soil.</title>
        <authorList>
            <person name="Dahal R.H."/>
        </authorList>
    </citation>
    <scope>NUCLEOTIDE SEQUENCE [LARGE SCALE GENOMIC DNA]</scope>
    <source>
        <strain evidence="6 7">RP-1-19</strain>
    </source>
</reference>
<keyword evidence="7" id="KW-1185">Reference proteome</keyword>
<keyword evidence="4 6" id="KW-0418">Kinase</keyword>
<organism evidence="6 7">
    <name type="scientific">Massilia polaris</name>
    <dbReference type="NCBI Taxonomy" id="2728846"/>
    <lineage>
        <taxon>Bacteria</taxon>
        <taxon>Pseudomonadati</taxon>
        <taxon>Pseudomonadota</taxon>
        <taxon>Betaproteobacteria</taxon>
        <taxon>Burkholderiales</taxon>
        <taxon>Oxalobacteraceae</taxon>
        <taxon>Telluria group</taxon>
        <taxon>Massilia</taxon>
    </lineage>
</organism>
<dbReference type="CDD" id="cd00075">
    <property type="entry name" value="HATPase"/>
    <property type="match status" value="1"/>
</dbReference>
<evidence type="ECO:0000256" key="1">
    <source>
        <dbReference type="ARBA" id="ARBA00000085"/>
    </source>
</evidence>
<name>A0A848HIW3_9BURK</name>
<dbReference type="GO" id="GO:0009927">
    <property type="term" value="F:histidine phosphotransfer kinase activity"/>
    <property type="evidence" value="ECO:0007669"/>
    <property type="project" value="TreeGrafter"/>
</dbReference>
<evidence type="ECO:0000313" key="7">
    <source>
        <dbReference type="Proteomes" id="UP000583752"/>
    </source>
</evidence>
<dbReference type="RefSeq" id="WP_169465206.1">
    <property type="nucleotide sequence ID" value="NZ_JABBGG010000005.1"/>
</dbReference>
<protein>
    <recommendedName>
        <fullName evidence="2">histidine kinase</fullName>
        <ecNumber evidence="2">2.7.13.3</ecNumber>
    </recommendedName>
</protein>
<dbReference type="InterPro" id="IPR003594">
    <property type="entry name" value="HATPase_dom"/>
</dbReference>
<dbReference type="PANTHER" id="PTHR43047">
    <property type="entry name" value="TWO-COMPONENT HISTIDINE PROTEIN KINASE"/>
    <property type="match status" value="1"/>
</dbReference>
<feature type="domain" description="Histidine kinase" evidence="5">
    <location>
        <begin position="1"/>
        <end position="100"/>
    </location>
</feature>
<evidence type="ECO:0000256" key="2">
    <source>
        <dbReference type="ARBA" id="ARBA00012438"/>
    </source>
</evidence>
<comment type="caution">
    <text evidence="6">The sequence shown here is derived from an EMBL/GenBank/DDBJ whole genome shotgun (WGS) entry which is preliminary data.</text>
</comment>
<accession>A0A848HIW3</accession>
<dbReference type="Pfam" id="PF02518">
    <property type="entry name" value="HATPase_c"/>
    <property type="match status" value="1"/>
</dbReference>
<dbReference type="SUPFAM" id="SSF55874">
    <property type="entry name" value="ATPase domain of HSP90 chaperone/DNA topoisomerase II/histidine kinase"/>
    <property type="match status" value="1"/>
</dbReference>
<evidence type="ECO:0000256" key="4">
    <source>
        <dbReference type="ARBA" id="ARBA00022777"/>
    </source>
</evidence>
<evidence type="ECO:0000313" key="6">
    <source>
        <dbReference type="EMBL" id="NML61355.1"/>
    </source>
</evidence>